<gene>
    <name evidence="9" type="ORF">SAMN05444390_105176</name>
</gene>
<evidence type="ECO:0000256" key="7">
    <source>
        <dbReference type="SAM" id="SignalP"/>
    </source>
</evidence>
<keyword evidence="2 6" id="KW-0349">Heme</keyword>
<evidence type="ECO:0000256" key="1">
    <source>
        <dbReference type="ARBA" id="ARBA00022448"/>
    </source>
</evidence>
<dbReference type="InterPro" id="IPR009056">
    <property type="entry name" value="Cyt_c-like_dom"/>
</dbReference>
<dbReference type="AlphaFoldDB" id="A0A1H6D7E0"/>
<sequence>MKKALVLAAVAALLSPAAAMAERSGEELYNTKCSVCHAAGVAGAPKFGDAAAWAPRAEKGMDALLATAKSGLNAMPPMGTCVDCSDSEMTAAIQYMLDAAK</sequence>
<dbReference type="Proteomes" id="UP000236745">
    <property type="component" value="Unassembled WGS sequence"/>
</dbReference>
<dbReference type="GO" id="GO:0009055">
    <property type="term" value="F:electron transfer activity"/>
    <property type="evidence" value="ECO:0007669"/>
    <property type="project" value="InterPro"/>
</dbReference>
<dbReference type="PANTHER" id="PTHR40942">
    <property type="match status" value="1"/>
</dbReference>
<feature type="signal peptide" evidence="7">
    <location>
        <begin position="1"/>
        <end position="21"/>
    </location>
</feature>
<dbReference type="GO" id="GO:0020037">
    <property type="term" value="F:heme binding"/>
    <property type="evidence" value="ECO:0007669"/>
    <property type="project" value="InterPro"/>
</dbReference>
<dbReference type="PRINTS" id="PR00607">
    <property type="entry name" value="CYTCHROMECIE"/>
</dbReference>
<evidence type="ECO:0000256" key="5">
    <source>
        <dbReference type="ARBA" id="ARBA00023004"/>
    </source>
</evidence>
<accession>A0A1H6D7E0</accession>
<dbReference type="PANTHER" id="PTHR40942:SF4">
    <property type="entry name" value="CYTOCHROME C5"/>
    <property type="match status" value="1"/>
</dbReference>
<keyword evidence="4" id="KW-0249">Electron transport</keyword>
<dbReference type="OrthoDB" id="9814708at2"/>
<feature type="domain" description="Cytochrome c" evidence="8">
    <location>
        <begin position="20"/>
        <end position="100"/>
    </location>
</feature>
<dbReference type="Gene3D" id="1.10.760.10">
    <property type="entry name" value="Cytochrome c-like domain"/>
    <property type="match status" value="1"/>
</dbReference>
<protein>
    <submittedName>
        <fullName evidence="9">Cytochrome c5</fullName>
    </submittedName>
</protein>
<dbReference type="PROSITE" id="PS51007">
    <property type="entry name" value="CYTC"/>
    <property type="match status" value="1"/>
</dbReference>
<dbReference type="SUPFAM" id="SSF46626">
    <property type="entry name" value="Cytochrome c"/>
    <property type="match status" value="1"/>
</dbReference>
<dbReference type="Pfam" id="PF13442">
    <property type="entry name" value="Cytochrome_CBB3"/>
    <property type="match status" value="1"/>
</dbReference>
<keyword evidence="7" id="KW-0732">Signal</keyword>
<evidence type="ECO:0000313" key="10">
    <source>
        <dbReference type="Proteomes" id="UP000236745"/>
    </source>
</evidence>
<dbReference type="InterPro" id="IPR036909">
    <property type="entry name" value="Cyt_c-like_dom_sf"/>
</dbReference>
<evidence type="ECO:0000256" key="4">
    <source>
        <dbReference type="ARBA" id="ARBA00022982"/>
    </source>
</evidence>
<dbReference type="GO" id="GO:0005506">
    <property type="term" value="F:iron ion binding"/>
    <property type="evidence" value="ECO:0007669"/>
    <property type="project" value="InterPro"/>
</dbReference>
<evidence type="ECO:0000259" key="8">
    <source>
        <dbReference type="PROSITE" id="PS51007"/>
    </source>
</evidence>
<dbReference type="RefSeq" id="WP_104005008.1">
    <property type="nucleotide sequence ID" value="NZ_FNVQ01000005.1"/>
</dbReference>
<evidence type="ECO:0000313" key="9">
    <source>
        <dbReference type="EMBL" id="SEG81347.1"/>
    </source>
</evidence>
<dbReference type="EMBL" id="FNVQ01000005">
    <property type="protein sequence ID" value="SEG81347.1"/>
    <property type="molecule type" value="Genomic_DNA"/>
</dbReference>
<keyword evidence="1" id="KW-0813">Transport</keyword>
<organism evidence="9 10">
    <name type="scientific">Marinobacterium lutimaris</name>
    <dbReference type="NCBI Taxonomy" id="568106"/>
    <lineage>
        <taxon>Bacteria</taxon>
        <taxon>Pseudomonadati</taxon>
        <taxon>Pseudomonadota</taxon>
        <taxon>Gammaproteobacteria</taxon>
        <taxon>Oceanospirillales</taxon>
        <taxon>Oceanospirillaceae</taxon>
        <taxon>Marinobacterium</taxon>
    </lineage>
</organism>
<feature type="chain" id="PRO_5009295589" evidence="7">
    <location>
        <begin position="22"/>
        <end position="101"/>
    </location>
</feature>
<keyword evidence="3 6" id="KW-0479">Metal-binding</keyword>
<proteinExistence type="predicted"/>
<keyword evidence="5 6" id="KW-0408">Iron</keyword>
<evidence type="ECO:0000256" key="3">
    <source>
        <dbReference type="ARBA" id="ARBA00022723"/>
    </source>
</evidence>
<dbReference type="InterPro" id="IPR002323">
    <property type="entry name" value="Cyt_CIE"/>
</dbReference>
<evidence type="ECO:0000256" key="6">
    <source>
        <dbReference type="PROSITE-ProRule" id="PRU00433"/>
    </source>
</evidence>
<evidence type="ECO:0000256" key="2">
    <source>
        <dbReference type="ARBA" id="ARBA00022617"/>
    </source>
</evidence>
<reference evidence="9 10" key="1">
    <citation type="submission" date="2016-10" db="EMBL/GenBank/DDBJ databases">
        <authorList>
            <person name="de Groot N.N."/>
        </authorList>
    </citation>
    <scope>NUCLEOTIDE SEQUENCE [LARGE SCALE GENOMIC DNA]</scope>
    <source>
        <strain evidence="9 10">DSM 22012</strain>
    </source>
</reference>
<keyword evidence="10" id="KW-1185">Reference proteome</keyword>
<name>A0A1H6D7E0_9GAMM</name>